<sequence length="572" mass="62886">MNLTEHICHMAARYDAVAFDVFDTLIKRDTAAPTNLFRLRGEAFYTARTRAEREARAAKSGEVTLAEIYARPCLAGYDTAQECAAELAACTAYAPVQAAVQKLAQQGKKLYYISDMYLPQTQINAMLRRCGYTQFAGGFASCTYGVQKRSGRLFKQFLHETELDARQVLFIGDSWRADVAGAALAGIASWHLPTGPAPASDLDAFIQNRLQLCKTAGEALGISVLGPLATAYCRWLHERRAVHPDAKLYFLARDMYLMRAVYAALYPDEETEYLRVSRRSLAPAFLAAGDYASVRAALPRQSLTGAQIAAYCGAVCPPELAVQKFDLKAPNTAELDIFLQKLPAPENAEAVTAYLRQMGVREGDILVDIGSGGTTQLLLERLLGVQLHGLQLSADERLRSRFDETRTEVFLFGGQPAPRLYWAGQPMLERLISEDVGATLGYRAAEDKIEAVAASQPVAPLLAGIQQGVRNFAVAWRDSVLHDWPIPPERAIAPFLQLVESPTALQAKLLGDLTVEDGGVYPLAAPESAAHYLAHPRDVKRDLAEARWKIGFLKRLAPLPLPYGKIYLKLKK</sequence>
<accession>A0A943HGK6</accession>
<dbReference type="InterPro" id="IPR036412">
    <property type="entry name" value="HAD-like_sf"/>
</dbReference>
<comment type="caution">
    <text evidence="1">The sequence shown here is derived from an EMBL/GenBank/DDBJ whole genome shotgun (WGS) entry which is preliminary data.</text>
</comment>
<reference evidence="1" key="1">
    <citation type="submission" date="2021-02" db="EMBL/GenBank/DDBJ databases">
        <title>Infant gut strain persistence is associated with maternal origin, phylogeny, and functional potential including surface adhesion and iron acquisition.</title>
        <authorList>
            <person name="Lou Y.C."/>
        </authorList>
    </citation>
    <scope>NUCLEOTIDE SEQUENCE</scope>
    <source>
        <strain evidence="1">L3_101_000M1_dasL3_101_000M1_concoct_87</strain>
    </source>
</reference>
<organism evidence="1 2">
    <name type="scientific">Subdoligranulum variabile</name>
    <dbReference type="NCBI Taxonomy" id="214851"/>
    <lineage>
        <taxon>Bacteria</taxon>
        <taxon>Bacillati</taxon>
        <taxon>Bacillota</taxon>
        <taxon>Clostridia</taxon>
        <taxon>Eubacteriales</taxon>
        <taxon>Oscillospiraceae</taxon>
        <taxon>Subdoligranulum</taxon>
    </lineage>
</organism>
<dbReference type="Proteomes" id="UP000759273">
    <property type="component" value="Unassembled WGS sequence"/>
</dbReference>
<dbReference type="InterPro" id="IPR023214">
    <property type="entry name" value="HAD_sf"/>
</dbReference>
<gene>
    <name evidence="1" type="ORF">KHY36_00005</name>
</gene>
<protein>
    <submittedName>
        <fullName evidence="1">HAD hydrolase-like protein</fullName>
    </submittedName>
</protein>
<keyword evidence="1" id="KW-0378">Hydrolase</keyword>
<dbReference type="Pfam" id="PF00702">
    <property type="entry name" value="Hydrolase"/>
    <property type="match status" value="1"/>
</dbReference>
<dbReference type="Gene3D" id="3.40.50.1000">
    <property type="entry name" value="HAD superfamily/HAD-like"/>
    <property type="match status" value="1"/>
</dbReference>
<name>A0A943HGK6_9FIRM</name>
<dbReference type="AlphaFoldDB" id="A0A943HGK6"/>
<dbReference type="EMBL" id="JAGZGG010000001">
    <property type="protein sequence ID" value="MBS5330904.1"/>
    <property type="molecule type" value="Genomic_DNA"/>
</dbReference>
<evidence type="ECO:0000313" key="1">
    <source>
        <dbReference type="EMBL" id="MBS5330904.1"/>
    </source>
</evidence>
<dbReference type="SUPFAM" id="SSF56784">
    <property type="entry name" value="HAD-like"/>
    <property type="match status" value="1"/>
</dbReference>
<evidence type="ECO:0000313" key="2">
    <source>
        <dbReference type="Proteomes" id="UP000759273"/>
    </source>
</evidence>
<proteinExistence type="predicted"/>
<dbReference type="GO" id="GO:0016787">
    <property type="term" value="F:hydrolase activity"/>
    <property type="evidence" value="ECO:0007669"/>
    <property type="project" value="UniProtKB-KW"/>
</dbReference>